<dbReference type="GO" id="GO:0017004">
    <property type="term" value="P:cytochrome complex assembly"/>
    <property type="evidence" value="ECO:0007669"/>
    <property type="project" value="UniProtKB-KW"/>
</dbReference>
<keyword evidence="14" id="KW-1185">Reference proteome</keyword>
<keyword evidence="5 12" id="KW-0813">Transport</keyword>
<proteinExistence type="inferred from homology"/>
<comment type="subcellular location">
    <subcellularLocation>
        <location evidence="2 12">Cell inner membrane</location>
        <topology evidence="2 12">Single-pass membrane protein</topology>
    </subcellularLocation>
</comment>
<evidence type="ECO:0000256" key="3">
    <source>
        <dbReference type="ARBA" id="ARBA00008741"/>
    </source>
</evidence>
<evidence type="ECO:0000256" key="10">
    <source>
        <dbReference type="ARBA" id="ARBA00022989"/>
    </source>
</evidence>
<dbReference type="GO" id="GO:0015886">
    <property type="term" value="P:heme transport"/>
    <property type="evidence" value="ECO:0007669"/>
    <property type="project" value="InterPro"/>
</dbReference>
<evidence type="ECO:0000256" key="1">
    <source>
        <dbReference type="ARBA" id="ARBA00002442"/>
    </source>
</evidence>
<keyword evidence="11 12" id="KW-0472">Membrane</keyword>
<gene>
    <name evidence="13" type="primary">ccmD</name>
    <name evidence="13" type="ORF">D3878_16825</name>
</gene>
<dbReference type="OrthoDB" id="9815607at2"/>
<evidence type="ECO:0000256" key="2">
    <source>
        <dbReference type="ARBA" id="ARBA00004377"/>
    </source>
</evidence>
<feature type="transmembrane region" description="Helical" evidence="12">
    <location>
        <begin position="12"/>
        <end position="32"/>
    </location>
</feature>
<comment type="function">
    <text evidence="1 12">Required for the export of heme to the periplasm for the biogenesis of c-type cytochromes.</text>
</comment>
<dbReference type="InterPro" id="IPR007078">
    <property type="entry name" value="Haem_export_protD_CcmD"/>
</dbReference>
<evidence type="ECO:0000256" key="5">
    <source>
        <dbReference type="ARBA" id="ARBA00022448"/>
    </source>
</evidence>
<evidence type="ECO:0000256" key="7">
    <source>
        <dbReference type="ARBA" id="ARBA00022519"/>
    </source>
</evidence>
<evidence type="ECO:0000256" key="4">
    <source>
        <dbReference type="ARBA" id="ARBA00016461"/>
    </source>
</evidence>
<keyword evidence="8 12" id="KW-0812">Transmembrane</keyword>
<evidence type="ECO:0000313" key="14">
    <source>
        <dbReference type="Proteomes" id="UP000266327"/>
    </source>
</evidence>
<dbReference type="Proteomes" id="UP000266327">
    <property type="component" value="Unassembled WGS sequence"/>
</dbReference>
<evidence type="ECO:0000256" key="8">
    <source>
        <dbReference type="ARBA" id="ARBA00022692"/>
    </source>
</evidence>
<keyword evidence="10 12" id="KW-1133">Transmembrane helix</keyword>
<dbReference type="GO" id="GO:0005886">
    <property type="term" value="C:plasma membrane"/>
    <property type="evidence" value="ECO:0007669"/>
    <property type="project" value="UniProtKB-SubCell"/>
</dbReference>
<keyword evidence="7 12" id="KW-0997">Cell inner membrane</keyword>
<organism evidence="13 14">
    <name type="scientific">Noviherbaspirillum sedimenti</name>
    <dbReference type="NCBI Taxonomy" id="2320865"/>
    <lineage>
        <taxon>Bacteria</taxon>
        <taxon>Pseudomonadati</taxon>
        <taxon>Pseudomonadota</taxon>
        <taxon>Betaproteobacteria</taxon>
        <taxon>Burkholderiales</taxon>
        <taxon>Oxalobacteraceae</taxon>
        <taxon>Noviherbaspirillum</taxon>
    </lineage>
</organism>
<keyword evidence="9 12" id="KW-0201">Cytochrome c-type biogenesis</keyword>
<accession>A0A3A3GCG0</accession>
<comment type="caution">
    <text evidence="13">The sequence shown here is derived from an EMBL/GenBank/DDBJ whole genome shotgun (WGS) entry which is preliminary data.</text>
</comment>
<evidence type="ECO:0000313" key="13">
    <source>
        <dbReference type="EMBL" id="RJG04489.1"/>
    </source>
</evidence>
<name>A0A3A3GCG0_9BURK</name>
<evidence type="ECO:0000256" key="9">
    <source>
        <dbReference type="ARBA" id="ARBA00022748"/>
    </source>
</evidence>
<dbReference type="AlphaFoldDB" id="A0A3A3GCG0"/>
<comment type="similarity">
    <text evidence="3 12">Belongs to the CcmD/CycX/HelD family.</text>
</comment>
<dbReference type="EMBL" id="QYUQ01000002">
    <property type="protein sequence ID" value="RJG04489.1"/>
    <property type="molecule type" value="Genomic_DNA"/>
</dbReference>
<dbReference type="Pfam" id="PF04995">
    <property type="entry name" value="CcmD"/>
    <property type="match status" value="1"/>
</dbReference>
<keyword evidence="6 12" id="KW-1003">Cell membrane</keyword>
<evidence type="ECO:0000256" key="11">
    <source>
        <dbReference type="ARBA" id="ARBA00023136"/>
    </source>
</evidence>
<evidence type="ECO:0000256" key="6">
    <source>
        <dbReference type="ARBA" id="ARBA00022475"/>
    </source>
</evidence>
<evidence type="ECO:0000256" key="12">
    <source>
        <dbReference type="RuleBase" id="RU363101"/>
    </source>
</evidence>
<protein>
    <recommendedName>
        <fullName evidence="4 12">Heme exporter protein D</fullName>
    </recommendedName>
</protein>
<dbReference type="NCBIfam" id="TIGR03141">
    <property type="entry name" value="cytochro_ccmD"/>
    <property type="match status" value="1"/>
</dbReference>
<sequence length="61" mass="6584">MNEFLSMGGQGAFVWGAYGMTALLFALEVVLVRRCSAATRRSLGQVHTAAPAMRLEGRRGI</sequence>
<reference evidence="14" key="1">
    <citation type="submission" date="2018-09" db="EMBL/GenBank/DDBJ databases">
        <authorList>
            <person name="Zhu H."/>
        </authorList>
    </citation>
    <scope>NUCLEOTIDE SEQUENCE [LARGE SCALE GENOMIC DNA]</scope>
    <source>
        <strain evidence="14">K1S02-23</strain>
    </source>
</reference>